<evidence type="ECO:0000256" key="5">
    <source>
        <dbReference type="ARBA" id="ARBA00040529"/>
    </source>
</evidence>
<dbReference type="Pfam" id="PF02803">
    <property type="entry name" value="Thiolase_C"/>
    <property type="match status" value="1"/>
</dbReference>
<dbReference type="EC" id="2.3.1.9" evidence="2"/>
<evidence type="ECO:0000256" key="7">
    <source>
        <dbReference type="RuleBase" id="RU003557"/>
    </source>
</evidence>
<evidence type="ECO:0000256" key="2">
    <source>
        <dbReference type="ARBA" id="ARBA00012705"/>
    </source>
</evidence>
<protein>
    <recommendedName>
        <fullName evidence="5">Probable acetyl-CoA acetyltransferase</fullName>
        <ecNumber evidence="2">2.3.1.9</ecNumber>
    </recommendedName>
</protein>
<evidence type="ECO:0000313" key="11">
    <source>
        <dbReference type="Proteomes" id="UP000502331"/>
    </source>
</evidence>
<comment type="similarity">
    <text evidence="1 7">Belongs to the thiolase-like superfamily. Thiolase family.</text>
</comment>
<dbReference type="InterPro" id="IPR020610">
    <property type="entry name" value="Thiolase_AS"/>
</dbReference>
<evidence type="ECO:0000259" key="8">
    <source>
        <dbReference type="Pfam" id="PF00108"/>
    </source>
</evidence>
<dbReference type="Gene3D" id="3.40.47.10">
    <property type="match status" value="1"/>
</dbReference>
<dbReference type="InterPro" id="IPR020617">
    <property type="entry name" value="Thiolase_C"/>
</dbReference>
<dbReference type="GO" id="GO:0003985">
    <property type="term" value="F:acetyl-CoA C-acetyltransferase activity"/>
    <property type="evidence" value="ECO:0007669"/>
    <property type="project" value="UniProtKB-EC"/>
</dbReference>
<accession>A0A6H0SJE2</accession>
<dbReference type="InterPro" id="IPR016039">
    <property type="entry name" value="Thiolase-like"/>
</dbReference>
<proteinExistence type="inferred from homology"/>
<dbReference type="Pfam" id="PF00108">
    <property type="entry name" value="Thiolase_N"/>
    <property type="match status" value="1"/>
</dbReference>
<dbReference type="PANTHER" id="PTHR18919">
    <property type="entry name" value="ACETYL-COA C-ACYLTRANSFERASE"/>
    <property type="match status" value="1"/>
</dbReference>
<feature type="active site" description="Proton acceptor" evidence="6">
    <location>
        <position position="344"/>
    </location>
</feature>
<dbReference type="SUPFAM" id="SSF53901">
    <property type="entry name" value="Thiolase-like"/>
    <property type="match status" value="2"/>
</dbReference>
<dbReference type="AlphaFoldDB" id="A0A6H0SJE2"/>
<evidence type="ECO:0000256" key="1">
    <source>
        <dbReference type="ARBA" id="ARBA00010982"/>
    </source>
</evidence>
<evidence type="ECO:0000256" key="3">
    <source>
        <dbReference type="ARBA" id="ARBA00022679"/>
    </source>
</evidence>
<evidence type="ECO:0000256" key="4">
    <source>
        <dbReference type="ARBA" id="ARBA00023315"/>
    </source>
</evidence>
<name>A0A6H0SJE2_9MICC</name>
<keyword evidence="4 7" id="KW-0012">Acyltransferase</keyword>
<dbReference type="Proteomes" id="UP000502331">
    <property type="component" value="Chromosome"/>
</dbReference>
<dbReference type="EMBL" id="CP032549">
    <property type="protein sequence ID" value="QIV86671.1"/>
    <property type="molecule type" value="Genomic_DNA"/>
</dbReference>
<dbReference type="CDD" id="cd00751">
    <property type="entry name" value="thiolase"/>
    <property type="match status" value="1"/>
</dbReference>
<evidence type="ECO:0000259" key="9">
    <source>
        <dbReference type="Pfam" id="PF02803"/>
    </source>
</evidence>
<gene>
    <name evidence="10" type="ORF">D3791_05715</name>
</gene>
<keyword evidence="3 7" id="KW-0808">Transferase</keyword>
<evidence type="ECO:0000313" key="10">
    <source>
        <dbReference type="EMBL" id="QIV86671.1"/>
    </source>
</evidence>
<evidence type="ECO:0000256" key="6">
    <source>
        <dbReference type="PIRSR" id="PIRSR000429-1"/>
    </source>
</evidence>
<dbReference type="RefSeq" id="WP_172511550.1">
    <property type="nucleotide sequence ID" value="NZ_CP032549.1"/>
</dbReference>
<feature type="active site" description="Acyl-thioester intermediate" evidence="6">
    <location>
        <position position="87"/>
    </location>
</feature>
<feature type="domain" description="Thiolase N-terminal" evidence="8">
    <location>
        <begin position="3"/>
        <end position="257"/>
    </location>
</feature>
<keyword evidence="11" id="KW-1185">Reference proteome</keyword>
<dbReference type="PROSITE" id="PS00099">
    <property type="entry name" value="THIOLASE_3"/>
    <property type="match status" value="1"/>
</dbReference>
<reference evidence="10 11" key="1">
    <citation type="submission" date="2018-09" db="EMBL/GenBank/DDBJ databases">
        <title>Glutamicibacter mishrai S5-52T (LMG 29155T = KCTC 39846T).</title>
        <authorList>
            <person name="Das S.K."/>
        </authorList>
    </citation>
    <scope>NUCLEOTIDE SEQUENCE [LARGE SCALE GENOMIC DNA]</scope>
    <source>
        <strain evidence="10 11">S5-52</strain>
    </source>
</reference>
<feature type="domain" description="Thiolase C-terminal" evidence="9">
    <location>
        <begin position="266"/>
        <end position="387"/>
    </location>
</feature>
<dbReference type="InterPro" id="IPR020616">
    <property type="entry name" value="Thiolase_N"/>
</dbReference>
<dbReference type="NCBIfam" id="TIGR01930">
    <property type="entry name" value="AcCoA-C-Actrans"/>
    <property type="match status" value="1"/>
</dbReference>
<dbReference type="PANTHER" id="PTHR18919:SF107">
    <property type="entry name" value="ACETYL-COA ACETYLTRANSFERASE, CYTOSOLIC"/>
    <property type="match status" value="1"/>
</dbReference>
<sequence>MSVKIVGYARTPFVKFNGVFASVPATELGAHAAKAALENAGVAPSEVQQVIVGQVLQGGAGQNPARQSAVGAGVPLNVPAIAVNAVCLSGAEAVVAGTRLINAGEADIVLAIGQESMSLAPHVQRARAGTKYGAIELIDTLEYDGLTDAAEKRSMGASTEEHNVKLSLTREEQDQVAAASHQRAAASRDFTAGEIAPFTITTRKGETTYSEDDGIRDSTTVETLSGLRPAFSKDGSITAGNSSQITDGAAALVLASDAAIERLGLKAMAEVVSHAFVAGPDRTLHEQPSNAIAAALQKAGAKAEDLKAVEINEAFAAVVVQSSKVLGLDAKIVNPRGGATALGHPIGASGARIIGTLARQMQELPAGSLGAIGICGGGGQGTSVVLRSL</sequence>
<dbReference type="PIRSF" id="PIRSF000429">
    <property type="entry name" value="Ac-CoA_Ac_transf"/>
    <property type="match status" value="1"/>
</dbReference>
<feature type="active site" description="Proton acceptor" evidence="6">
    <location>
        <position position="375"/>
    </location>
</feature>
<organism evidence="10 11">
    <name type="scientific">Glutamicibacter mishrai</name>
    <dbReference type="NCBI Taxonomy" id="1775880"/>
    <lineage>
        <taxon>Bacteria</taxon>
        <taxon>Bacillati</taxon>
        <taxon>Actinomycetota</taxon>
        <taxon>Actinomycetes</taxon>
        <taxon>Micrococcales</taxon>
        <taxon>Micrococcaceae</taxon>
        <taxon>Glutamicibacter</taxon>
    </lineage>
</organism>
<dbReference type="InterPro" id="IPR002155">
    <property type="entry name" value="Thiolase"/>
</dbReference>